<comment type="similarity">
    <text evidence="1">Belongs to the peptidase C40 family.</text>
</comment>
<feature type="transmembrane region" description="Helical" evidence="5">
    <location>
        <begin position="75"/>
        <end position="92"/>
    </location>
</feature>
<protein>
    <submittedName>
        <fullName evidence="7">NLP/P60 family protein</fullName>
    </submittedName>
</protein>
<feature type="domain" description="NlpC/P60" evidence="6">
    <location>
        <begin position="113"/>
        <end position="237"/>
    </location>
</feature>
<dbReference type="HOGENOM" id="CLU_1173924_0_0_7"/>
<dbReference type="GO" id="GO:0008234">
    <property type="term" value="F:cysteine-type peptidase activity"/>
    <property type="evidence" value="ECO:0007669"/>
    <property type="project" value="UniProtKB-KW"/>
</dbReference>
<dbReference type="Pfam" id="PF00877">
    <property type="entry name" value="NLPC_P60"/>
    <property type="match status" value="1"/>
</dbReference>
<sequence>MSSMTTPHTSASRDHAARCGRDGGAAFPRCALPRAFARFFPCIAHGSEMSVSPSGTSSVRPSGWPFAGLRSRPRAVRILFGLVLGFVLLAGGCAERQVLVLPEPAQTGPPPASDTARSVVATARGQLGVPYRAGGLDPRSGFDCSGFIWWTYHQNGINLPRTTAEQATAGAAVPGNVLRPADILVFRTGSGMHGLHTGIYTGNGRFVHSPKPGATVREETLDIPYWRRNFIAARRVVWP</sequence>
<dbReference type="PANTHER" id="PTHR47053">
    <property type="entry name" value="MUREIN DD-ENDOPEPTIDASE MEPH-RELATED"/>
    <property type="match status" value="1"/>
</dbReference>
<keyword evidence="2" id="KW-0645">Protease</keyword>
<dbReference type="Proteomes" id="UP000002194">
    <property type="component" value="Chromosome"/>
</dbReference>
<keyword evidence="3" id="KW-0378">Hydrolase</keyword>
<dbReference type="GO" id="GO:0006508">
    <property type="term" value="P:proteolysis"/>
    <property type="evidence" value="ECO:0007669"/>
    <property type="project" value="UniProtKB-KW"/>
</dbReference>
<dbReference type="InterPro" id="IPR038765">
    <property type="entry name" value="Papain-like_cys_pep_sf"/>
</dbReference>
<dbReference type="InterPro" id="IPR051202">
    <property type="entry name" value="Peptidase_C40"/>
</dbReference>
<evidence type="ECO:0000313" key="8">
    <source>
        <dbReference type="Proteomes" id="UP000002194"/>
    </source>
</evidence>
<dbReference type="STRING" id="882.DVU_3188"/>
<dbReference type="PANTHER" id="PTHR47053:SF1">
    <property type="entry name" value="MUREIN DD-ENDOPEPTIDASE MEPH-RELATED"/>
    <property type="match status" value="1"/>
</dbReference>
<dbReference type="EMBL" id="AE017285">
    <property type="protein sequence ID" value="AAS97658.1"/>
    <property type="molecule type" value="Genomic_DNA"/>
</dbReference>
<dbReference type="PaxDb" id="882-DVU_3188"/>
<organism evidence="7 8">
    <name type="scientific">Nitratidesulfovibrio vulgaris (strain ATCC 29579 / DSM 644 / CCUG 34227 / NCIMB 8303 / VKM B-1760 / Hildenborough)</name>
    <name type="common">Desulfovibrio vulgaris</name>
    <dbReference type="NCBI Taxonomy" id="882"/>
    <lineage>
        <taxon>Bacteria</taxon>
        <taxon>Pseudomonadati</taxon>
        <taxon>Thermodesulfobacteriota</taxon>
        <taxon>Desulfovibrionia</taxon>
        <taxon>Desulfovibrionales</taxon>
        <taxon>Desulfovibrionaceae</taxon>
        <taxon>Nitratidesulfovibrio</taxon>
    </lineage>
</organism>
<dbReference type="OrthoDB" id="9807055at2"/>
<evidence type="ECO:0000256" key="4">
    <source>
        <dbReference type="ARBA" id="ARBA00022807"/>
    </source>
</evidence>
<dbReference type="SUPFAM" id="SSF54001">
    <property type="entry name" value="Cysteine proteinases"/>
    <property type="match status" value="1"/>
</dbReference>
<dbReference type="EnsemblBacteria" id="AAS97658">
    <property type="protein sequence ID" value="AAS97658"/>
    <property type="gene ID" value="DVU_3188"/>
</dbReference>
<dbReference type="Gene3D" id="3.90.1720.10">
    <property type="entry name" value="endopeptidase domain like (from Nostoc punctiforme)"/>
    <property type="match status" value="1"/>
</dbReference>
<dbReference type="SMR" id="Q725K6"/>
<evidence type="ECO:0000256" key="3">
    <source>
        <dbReference type="ARBA" id="ARBA00022801"/>
    </source>
</evidence>
<evidence type="ECO:0000256" key="5">
    <source>
        <dbReference type="SAM" id="Phobius"/>
    </source>
</evidence>
<dbReference type="PATRIC" id="fig|882.5.peg.2893"/>
<dbReference type="InterPro" id="IPR000064">
    <property type="entry name" value="NLP_P60_dom"/>
</dbReference>
<dbReference type="AlphaFoldDB" id="Q725K6"/>
<keyword evidence="5" id="KW-0812">Transmembrane</keyword>
<keyword evidence="5" id="KW-1133">Transmembrane helix</keyword>
<evidence type="ECO:0000256" key="2">
    <source>
        <dbReference type="ARBA" id="ARBA00022670"/>
    </source>
</evidence>
<dbReference type="PhylomeDB" id="Q725K6"/>
<dbReference type="PROSITE" id="PS51935">
    <property type="entry name" value="NLPC_P60"/>
    <property type="match status" value="1"/>
</dbReference>
<dbReference type="eggNOG" id="COG0791">
    <property type="taxonomic scope" value="Bacteria"/>
</dbReference>
<accession>Q725K6</accession>
<proteinExistence type="inferred from homology"/>
<dbReference type="KEGG" id="dvu:DVU_3188"/>
<evidence type="ECO:0000256" key="1">
    <source>
        <dbReference type="ARBA" id="ARBA00007074"/>
    </source>
</evidence>
<gene>
    <name evidence="7" type="ordered locus">DVU_3188</name>
</gene>
<evidence type="ECO:0000259" key="6">
    <source>
        <dbReference type="PROSITE" id="PS51935"/>
    </source>
</evidence>
<reference evidence="7 8" key="1">
    <citation type="journal article" date="2004" name="Nat. Biotechnol.">
        <title>The genome sequence of the anaerobic, sulfate-reducing bacterium Desulfovibrio vulgaris Hildenborough.</title>
        <authorList>
            <person name="Heidelberg J.F."/>
            <person name="Seshadri R."/>
            <person name="Haveman S.A."/>
            <person name="Hemme C.L."/>
            <person name="Paulsen I.T."/>
            <person name="Kolonay J.F."/>
            <person name="Eisen J.A."/>
            <person name="Ward N."/>
            <person name="Methe B."/>
            <person name="Brinkac L.M."/>
            <person name="Daugherty S.C."/>
            <person name="Deboy R.T."/>
            <person name="Dodson R.J."/>
            <person name="Durkin A.S."/>
            <person name="Madupu R."/>
            <person name="Nelson W.C."/>
            <person name="Sullivan S.A."/>
            <person name="Fouts D."/>
            <person name="Haft D.H."/>
            <person name="Selengut J."/>
            <person name="Peterson J.D."/>
            <person name="Davidsen T.M."/>
            <person name="Zafar N."/>
            <person name="Zhou L."/>
            <person name="Radune D."/>
            <person name="Dimitrov G."/>
            <person name="Hance M."/>
            <person name="Tran K."/>
            <person name="Khouri H."/>
            <person name="Gill J."/>
            <person name="Utterback T.R."/>
            <person name="Feldblyum T.V."/>
            <person name="Wall J.D."/>
            <person name="Voordouw G."/>
            <person name="Fraser C.M."/>
        </authorList>
    </citation>
    <scope>NUCLEOTIDE SEQUENCE [LARGE SCALE GENOMIC DNA]</scope>
    <source>
        <strain evidence="8">ATCC 29579 / DSM 644 / NCIMB 8303 / VKM B-1760 / Hildenborough</strain>
    </source>
</reference>
<keyword evidence="8" id="KW-1185">Reference proteome</keyword>
<evidence type="ECO:0000313" key="7">
    <source>
        <dbReference type="EMBL" id="AAS97658.1"/>
    </source>
</evidence>
<keyword evidence="4" id="KW-0788">Thiol protease</keyword>
<keyword evidence="5" id="KW-0472">Membrane</keyword>
<name>Q725K6_NITV2</name>